<evidence type="ECO:0000256" key="6">
    <source>
        <dbReference type="ARBA" id="ARBA00022741"/>
    </source>
</evidence>
<keyword evidence="3" id="KW-1003">Cell membrane</keyword>
<dbReference type="InParanoid" id="A0A554MTR6"/>
<evidence type="ECO:0000256" key="2">
    <source>
        <dbReference type="ARBA" id="ARBA00022448"/>
    </source>
</evidence>
<dbReference type="PANTHER" id="PTHR43185:SF1">
    <property type="entry name" value="FE(2+) TRANSPORTER FEOB"/>
    <property type="match status" value="1"/>
</dbReference>
<feature type="domain" description="FeoB-type G" evidence="16">
    <location>
        <begin position="17"/>
        <end position="173"/>
    </location>
</feature>
<evidence type="ECO:0000256" key="4">
    <source>
        <dbReference type="ARBA" id="ARBA00022496"/>
    </source>
</evidence>
<evidence type="ECO:0000256" key="7">
    <source>
        <dbReference type="ARBA" id="ARBA00022989"/>
    </source>
</evidence>
<evidence type="ECO:0000256" key="12">
    <source>
        <dbReference type="NCBIfam" id="TIGR00437"/>
    </source>
</evidence>
<keyword evidence="18" id="KW-1185">Reference proteome</keyword>
<feature type="binding site" evidence="13">
    <location>
        <begin position="66"/>
        <end position="69"/>
    </location>
    <ligand>
        <name>GTP</name>
        <dbReference type="ChEBI" id="CHEBI:37565"/>
        <label>1</label>
    </ligand>
</feature>
<evidence type="ECO:0000313" key="18">
    <source>
        <dbReference type="Proteomes" id="UP000319894"/>
    </source>
</evidence>
<dbReference type="PROSITE" id="PS51711">
    <property type="entry name" value="G_FEOB"/>
    <property type="match status" value="1"/>
</dbReference>
<keyword evidence="7 15" id="KW-1133">Transmembrane helix</keyword>
<evidence type="ECO:0000256" key="8">
    <source>
        <dbReference type="ARBA" id="ARBA00023004"/>
    </source>
</evidence>
<feature type="binding site" evidence="13">
    <location>
        <begin position="124"/>
        <end position="127"/>
    </location>
    <ligand>
        <name>GTP</name>
        <dbReference type="ChEBI" id="CHEBI:37565"/>
        <label>1</label>
    </ligand>
</feature>
<feature type="transmembrane region" description="Helical" evidence="15">
    <location>
        <begin position="540"/>
        <end position="559"/>
    </location>
</feature>
<dbReference type="InterPro" id="IPR011642">
    <property type="entry name" value="Gate_dom"/>
</dbReference>
<dbReference type="OrthoDB" id="85305at2157"/>
<dbReference type="AlphaFoldDB" id="A0A554MTR6"/>
<reference evidence="17 18" key="1">
    <citation type="submission" date="2018-06" db="EMBL/GenBank/DDBJ databases">
        <title>Natronomonas sp. F16-60 a new haloarchaeon isolated from a solar saltern of Isla Cristina, Huelva, Spain.</title>
        <authorList>
            <person name="Duran-Viseras A."/>
            <person name="Sanchez-Porro C."/>
            <person name="Ventosa A."/>
        </authorList>
    </citation>
    <scope>NUCLEOTIDE SEQUENCE [LARGE SCALE GENOMIC DNA]</scope>
    <source>
        <strain evidence="17 18">F16-60</strain>
    </source>
</reference>
<evidence type="ECO:0000256" key="9">
    <source>
        <dbReference type="ARBA" id="ARBA00023065"/>
    </source>
</evidence>
<accession>A0A554MTR6</accession>
<keyword evidence="5 15" id="KW-0812">Transmembrane</keyword>
<feature type="binding site" evidence="13">
    <location>
        <begin position="49"/>
        <end position="53"/>
    </location>
    <ligand>
        <name>GTP</name>
        <dbReference type="ChEBI" id="CHEBI:37565"/>
        <label>1</label>
    </ligand>
</feature>
<keyword evidence="11 15" id="KW-0472">Membrane</keyword>
<dbReference type="PANTHER" id="PTHR43185">
    <property type="entry name" value="FERROUS IRON TRANSPORT PROTEIN B"/>
    <property type="match status" value="1"/>
</dbReference>
<dbReference type="GO" id="GO:0015093">
    <property type="term" value="F:ferrous iron transmembrane transporter activity"/>
    <property type="evidence" value="ECO:0007669"/>
    <property type="project" value="UniProtKB-UniRule"/>
</dbReference>
<keyword evidence="14" id="KW-0479">Metal-binding</keyword>
<dbReference type="EMBL" id="QMDX01000047">
    <property type="protein sequence ID" value="TSD08522.1"/>
    <property type="molecule type" value="Genomic_DNA"/>
</dbReference>
<dbReference type="NCBIfam" id="TIGR00231">
    <property type="entry name" value="small_GTP"/>
    <property type="match status" value="1"/>
</dbReference>
<feature type="transmembrane region" description="Helical" evidence="15">
    <location>
        <begin position="448"/>
        <end position="469"/>
    </location>
</feature>
<evidence type="ECO:0000256" key="15">
    <source>
        <dbReference type="SAM" id="Phobius"/>
    </source>
</evidence>
<feature type="transmembrane region" description="Helical" evidence="15">
    <location>
        <begin position="420"/>
        <end position="442"/>
    </location>
</feature>
<evidence type="ECO:0000256" key="13">
    <source>
        <dbReference type="PIRSR" id="PIRSR603373-1"/>
    </source>
</evidence>
<dbReference type="Proteomes" id="UP000319894">
    <property type="component" value="Unassembled WGS sequence"/>
</dbReference>
<evidence type="ECO:0000256" key="1">
    <source>
        <dbReference type="ARBA" id="ARBA00004651"/>
    </source>
</evidence>
<evidence type="ECO:0000256" key="11">
    <source>
        <dbReference type="ARBA" id="ARBA00023136"/>
    </source>
</evidence>
<dbReference type="GO" id="GO:0005525">
    <property type="term" value="F:GTP binding"/>
    <property type="evidence" value="ECO:0007669"/>
    <property type="project" value="UniProtKB-KW"/>
</dbReference>
<dbReference type="Pfam" id="PF07664">
    <property type="entry name" value="FeoB_C"/>
    <property type="match status" value="1"/>
</dbReference>
<keyword evidence="4" id="KW-0410">Iron transport</keyword>
<protein>
    <recommendedName>
        <fullName evidence="12">Ferrous iron transport protein B</fullName>
    </recommendedName>
</protein>
<dbReference type="NCBIfam" id="TIGR00437">
    <property type="entry name" value="feoB"/>
    <property type="match status" value="1"/>
</dbReference>
<name>A0A554MTR6_9EURY</name>
<dbReference type="GO" id="GO:0046872">
    <property type="term" value="F:metal ion binding"/>
    <property type="evidence" value="ECO:0007669"/>
    <property type="project" value="UniProtKB-KW"/>
</dbReference>
<feature type="transmembrane region" description="Helical" evidence="15">
    <location>
        <begin position="608"/>
        <end position="632"/>
    </location>
</feature>
<keyword evidence="8" id="KW-0408">Iron</keyword>
<gene>
    <name evidence="17" type="primary">feoB</name>
    <name evidence="17" type="ORF">DP107_19535</name>
</gene>
<dbReference type="InterPro" id="IPR050860">
    <property type="entry name" value="FeoB_GTPase"/>
</dbReference>
<dbReference type="RefSeq" id="WP_144263758.1">
    <property type="nucleotide sequence ID" value="NZ_QMDX01000047.1"/>
</dbReference>
<dbReference type="InterPro" id="IPR027417">
    <property type="entry name" value="P-loop_NTPase"/>
</dbReference>
<feature type="transmembrane region" description="Helical" evidence="15">
    <location>
        <begin position="386"/>
        <end position="408"/>
    </location>
</feature>
<keyword evidence="10 13" id="KW-0342">GTP-binding</keyword>
<comment type="subcellular location">
    <subcellularLocation>
        <location evidence="1">Cell membrane</location>
        <topology evidence="1">Multi-pass membrane protein</topology>
    </subcellularLocation>
</comment>
<keyword evidence="9" id="KW-0406">Ion transport</keyword>
<dbReference type="InterPro" id="IPR003373">
    <property type="entry name" value="Fe2_transport_prot-B"/>
</dbReference>
<evidence type="ECO:0000259" key="16">
    <source>
        <dbReference type="PROSITE" id="PS51711"/>
    </source>
</evidence>
<dbReference type="GO" id="GO:0005886">
    <property type="term" value="C:plasma membrane"/>
    <property type="evidence" value="ECO:0007669"/>
    <property type="project" value="UniProtKB-SubCell"/>
</dbReference>
<proteinExistence type="predicted"/>
<dbReference type="SUPFAM" id="SSF52540">
    <property type="entry name" value="P-loop containing nucleoside triphosphate hydrolases"/>
    <property type="match status" value="1"/>
</dbReference>
<feature type="transmembrane region" description="Helical" evidence="15">
    <location>
        <begin position="275"/>
        <end position="295"/>
    </location>
</feature>
<evidence type="ECO:0000256" key="3">
    <source>
        <dbReference type="ARBA" id="ARBA00022475"/>
    </source>
</evidence>
<sequence length="633" mass="67041">MTATQQPNRRWRPSDAPETIALVGAPNVGKSVLFGSIADEYADVSNYPGTTVETTAATVGSARIIDTPGVHGISSFSEAERITRDIVLGADAVVNVVDATQLDRDLFLTLQLLDMGVPTVVALNMMDEAEADGIEVDVDALETALGVPVVPTVAVTDTGVPALRRQLPEATAPATTPIAEHYDALPDDIKASRAEKTLLLEGDDPTVRRVEADELVADGGASPLANAACREQVYRERRTRVRALTETVERVGDTERALTDRVGDTLMRPLTGIPIAAGLLGLIFYVIGVLVAQRLVGFTEGVLFAQYYNPAIEAAVTRLLPGVVWTEPIEFLLINDNLGLLTISVQYVVGVLLPLVVAFYLVIGTLEDAGVLPRLAVLTDRGLSRIGLNGRAIVPLIVGVGCVTMAVITTRMVGSRRERLISTALLGLAIPCSAQIGVIMGLLAGLGLVWWAGYLLVLLAVLGVVGVFLDRTLPGEQDALIEQLPRVRVPRPQNIVRKTYTRTVAFLKEAAPLFAGTALVVSALDYVGVLDVIVRGLRPVTALLGLPAAFGQILVLGLIRRDFAAAGMTDIALSAPQTFVGLVVITLFVPCILTMTMTLNERDARSALLIWVGSWAAAFGVGGLVAALLGVVA</sequence>
<dbReference type="PRINTS" id="PR00326">
    <property type="entry name" value="GTP1OBG"/>
</dbReference>
<evidence type="ECO:0000256" key="5">
    <source>
        <dbReference type="ARBA" id="ARBA00022692"/>
    </source>
</evidence>
<dbReference type="InterPro" id="IPR030389">
    <property type="entry name" value="G_FEOB_dom"/>
</dbReference>
<dbReference type="Pfam" id="PF02421">
    <property type="entry name" value="FeoB_N"/>
    <property type="match status" value="1"/>
</dbReference>
<evidence type="ECO:0000256" key="10">
    <source>
        <dbReference type="ARBA" id="ARBA00023134"/>
    </source>
</evidence>
<evidence type="ECO:0000256" key="14">
    <source>
        <dbReference type="PIRSR" id="PIRSR603373-2"/>
    </source>
</evidence>
<dbReference type="Gene3D" id="3.40.50.300">
    <property type="entry name" value="P-loop containing nucleotide triphosphate hydrolases"/>
    <property type="match status" value="1"/>
</dbReference>
<keyword evidence="2" id="KW-0813">Transport</keyword>
<keyword evidence="6 13" id="KW-0547">Nucleotide-binding</keyword>
<comment type="caution">
    <text evidence="17">The sequence shown here is derived from an EMBL/GenBank/DDBJ whole genome shotgun (WGS) entry which is preliminary data.</text>
</comment>
<dbReference type="Pfam" id="PF07670">
    <property type="entry name" value="Gate"/>
    <property type="match status" value="1"/>
</dbReference>
<keyword evidence="14" id="KW-0460">Magnesium</keyword>
<feature type="transmembrane region" description="Helical" evidence="15">
    <location>
        <begin position="338"/>
        <end position="366"/>
    </location>
</feature>
<feature type="transmembrane region" description="Helical" evidence="15">
    <location>
        <begin position="571"/>
        <end position="596"/>
    </location>
</feature>
<feature type="binding site" evidence="13">
    <location>
        <begin position="24"/>
        <end position="31"/>
    </location>
    <ligand>
        <name>GTP</name>
        <dbReference type="ChEBI" id="CHEBI:37565"/>
        <label>1</label>
    </ligand>
</feature>
<dbReference type="InterPro" id="IPR006073">
    <property type="entry name" value="GTP-bd"/>
</dbReference>
<feature type="transmembrane region" description="Helical" evidence="15">
    <location>
        <begin position="510"/>
        <end position="534"/>
    </location>
</feature>
<evidence type="ECO:0000313" key="17">
    <source>
        <dbReference type="EMBL" id="TSD08522.1"/>
    </source>
</evidence>
<dbReference type="InterPro" id="IPR005225">
    <property type="entry name" value="Small_GTP-bd"/>
</dbReference>
<feature type="binding site" evidence="14">
    <location>
        <position position="36"/>
    </location>
    <ligand>
        <name>Mg(2+)</name>
        <dbReference type="ChEBI" id="CHEBI:18420"/>
        <label>2</label>
    </ligand>
</feature>
<organism evidence="17 18">
    <name type="scientific">Haloglomus irregulare</name>
    <dbReference type="NCBI Taxonomy" id="2234134"/>
    <lineage>
        <taxon>Archaea</taxon>
        <taxon>Methanobacteriati</taxon>
        <taxon>Methanobacteriota</taxon>
        <taxon>Stenosarchaea group</taxon>
        <taxon>Halobacteria</taxon>
        <taxon>Halobacteriales</taxon>
        <taxon>Natronomonadaceae</taxon>
        <taxon>Haloglomus</taxon>
    </lineage>
</organism>
<dbReference type="InterPro" id="IPR011640">
    <property type="entry name" value="Fe2_transport_prot_B_C"/>
</dbReference>